<feature type="compositionally biased region" description="Low complexity" evidence="1">
    <location>
        <begin position="162"/>
        <end position="179"/>
    </location>
</feature>
<dbReference type="EMBL" id="KN846975">
    <property type="protein sequence ID" value="KIW76209.1"/>
    <property type="molecule type" value="Genomic_DNA"/>
</dbReference>
<evidence type="ECO:0000313" key="2">
    <source>
        <dbReference type="EMBL" id="KIW76209.1"/>
    </source>
</evidence>
<feature type="region of interest" description="Disordered" evidence="1">
    <location>
        <begin position="204"/>
        <end position="224"/>
    </location>
</feature>
<dbReference type="GeneID" id="25310445"/>
<keyword evidence="3" id="KW-1185">Reference proteome</keyword>
<reference evidence="2 3" key="1">
    <citation type="submission" date="2015-01" db="EMBL/GenBank/DDBJ databases">
        <title>The Genome Sequence of Fonsecaea pedrosoi CBS 271.37.</title>
        <authorList>
            <consortium name="The Broad Institute Genomics Platform"/>
            <person name="Cuomo C."/>
            <person name="de Hoog S."/>
            <person name="Gorbushina A."/>
            <person name="Stielow B."/>
            <person name="Teixiera M."/>
            <person name="Abouelleil A."/>
            <person name="Chapman S.B."/>
            <person name="Priest M."/>
            <person name="Young S.K."/>
            <person name="Wortman J."/>
            <person name="Nusbaum C."/>
            <person name="Birren B."/>
        </authorList>
    </citation>
    <scope>NUCLEOTIDE SEQUENCE [LARGE SCALE GENOMIC DNA]</scope>
    <source>
        <strain evidence="2 3">CBS 271.37</strain>
    </source>
</reference>
<protein>
    <submittedName>
        <fullName evidence="2">Unplaced genomic scaffold supercont1.7, whole genome shotgun sequence</fullName>
    </submittedName>
</protein>
<dbReference type="RefSeq" id="XP_013280017.1">
    <property type="nucleotide sequence ID" value="XM_013424563.1"/>
</dbReference>
<dbReference type="VEuPathDB" id="FungiDB:Z517_10955"/>
<feature type="region of interest" description="Disordered" evidence="1">
    <location>
        <begin position="116"/>
        <end position="181"/>
    </location>
</feature>
<gene>
    <name evidence="2" type="ORF">Z517_10955</name>
</gene>
<dbReference type="HOGENOM" id="CLU_029457_0_0_1"/>
<dbReference type="OrthoDB" id="4141606at2759"/>
<proteinExistence type="predicted"/>
<dbReference type="AlphaFoldDB" id="A0A0D2GUZ5"/>
<feature type="compositionally biased region" description="Polar residues" evidence="1">
    <location>
        <begin position="207"/>
        <end position="221"/>
    </location>
</feature>
<name>A0A0D2GUZ5_9EURO</name>
<dbReference type="Proteomes" id="UP000053029">
    <property type="component" value="Unassembled WGS sequence"/>
</dbReference>
<feature type="region of interest" description="Disordered" evidence="1">
    <location>
        <begin position="237"/>
        <end position="260"/>
    </location>
</feature>
<sequence>MTKKSGPLQWTPAAEKLLLEWIEQNKGPDGTLRQNFELALDEIAAHLHDQFYSTPQLGTVVLKRRINEKLRRVWNKYRLAKYETTPFAATTFFDEGVAALDREKLGSGFADLFSSEEPRDLAQSADNNPSAAINPGEKRKAEDPVSSSDPNDCSPSKRAKSTDSVSSARSVTSTSSSDSLLQITTQDADEPEAEIPLYASAVPTPEVQPNTVHGTASQAQIQPARDVPLAEPQAYLETEDPTSPRPADAAVNRSPLPQNPPSHKILEALEFWEDHQPRMAKLLYEHALFTCSLTIKNTMETILAKASVAVGGYIHSLGMMDQTVLLDPTVIYPGQLKRLIETLVPTRHRRHFEALQRRTNTVDWDSFSRSLVGAAVTSWCLNRSPSSWDLFSDSLKYMFEEVHEKCLAPVVAANPKERFWAKYVDRQFLPQNQTNAENMATQMAQYIDILLPKSEKSFPARYVPGVRWCQPSDPFTATDGATVSDFFQEPVERGRLREKLTKLFKFALDWRMEECKSLNSYYDFQFPSFGDAYSLERKIHSCAGGKVEGYVCLGLTPIVKRQCQQRGAGLLGFVISDFNGVCSRVDARCKEDKVEVNGCRE</sequence>
<evidence type="ECO:0000313" key="3">
    <source>
        <dbReference type="Proteomes" id="UP000053029"/>
    </source>
</evidence>
<feature type="compositionally biased region" description="Polar residues" evidence="1">
    <location>
        <begin position="145"/>
        <end position="154"/>
    </location>
</feature>
<accession>A0A0D2GUZ5</accession>
<organism evidence="2 3">
    <name type="scientific">Fonsecaea pedrosoi CBS 271.37</name>
    <dbReference type="NCBI Taxonomy" id="1442368"/>
    <lineage>
        <taxon>Eukaryota</taxon>
        <taxon>Fungi</taxon>
        <taxon>Dikarya</taxon>
        <taxon>Ascomycota</taxon>
        <taxon>Pezizomycotina</taxon>
        <taxon>Eurotiomycetes</taxon>
        <taxon>Chaetothyriomycetidae</taxon>
        <taxon>Chaetothyriales</taxon>
        <taxon>Herpotrichiellaceae</taxon>
        <taxon>Fonsecaea</taxon>
    </lineage>
</organism>
<evidence type="ECO:0000256" key="1">
    <source>
        <dbReference type="SAM" id="MobiDB-lite"/>
    </source>
</evidence>